<organism evidence="2 3">
    <name type="scientific">Lentinus brumalis</name>
    <dbReference type="NCBI Taxonomy" id="2498619"/>
    <lineage>
        <taxon>Eukaryota</taxon>
        <taxon>Fungi</taxon>
        <taxon>Dikarya</taxon>
        <taxon>Basidiomycota</taxon>
        <taxon>Agaricomycotina</taxon>
        <taxon>Agaricomycetes</taxon>
        <taxon>Polyporales</taxon>
        <taxon>Polyporaceae</taxon>
        <taxon>Lentinus</taxon>
    </lineage>
</organism>
<proteinExistence type="predicted"/>
<evidence type="ECO:0000256" key="1">
    <source>
        <dbReference type="SAM" id="MobiDB-lite"/>
    </source>
</evidence>
<feature type="compositionally biased region" description="Polar residues" evidence="1">
    <location>
        <begin position="7"/>
        <end position="17"/>
    </location>
</feature>
<protein>
    <submittedName>
        <fullName evidence="2">Uncharacterized protein</fullName>
    </submittedName>
</protein>
<sequence>MYPGSHAGQSTRTSQVGAGQEGPTHRSYTRACPPTRSSSSACLEAHQRRRGPRDRRRRWITVVHQRGPSNIWQHTPCRTLRDVLCTYTHCGRVYFDSPRHWTRFGADLWIAAAPVTSQRRRSGLIDQSGTSRIGHLTVMCRWGEEQAQTFVRHGEGRPGGADLFPAGFSSVHSHVEAAPPVRGVGLSSDVPARTATADVKADARRSVCLCFLCCRHSIDGVRLADSNVAEPPAKQRSSEECNTTW</sequence>
<keyword evidence="3" id="KW-1185">Reference proteome</keyword>
<dbReference type="Proteomes" id="UP000256964">
    <property type="component" value="Unassembled WGS sequence"/>
</dbReference>
<dbReference type="AlphaFoldDB" id="A0A371DR08"/>
<dbReference type="EMBL" id="KZ857383">
    <property type="protein sequence ID" value="RDX54951.1"/>
    <property type="molecule type" value="Genomic_DNA"/>
</dbReference>
<reference evidence="2 3" key="1">
    <citation type="journal article" date="2018" name="Biotechnol. Biofuels">
        <title>Integrative visual omics of the white-rot fungus Polyporus brumalis exposes the biotechnological potential of its oxidative enzymes for delignifying raw plant biomass.</title>
        <authorList>
            <person name="Miyauchi S."/>
            <person name="Rancon A."/>
            <person name="Drula E."/>
            <person name="Hage H."/>
            <person name="Chaduli D."/>
            <person name="Favel A."/>
            <person name="Grisel S."/>
            <person name="Henrissat B."/>
            <person name="Herpoel-Gimbert I."/>
            <person name="Ruiz-Duenas F.J."/>
            <person name="Chevret D."/>
            <person name="Hainaut M."/>
            <person name="Lin J."/>
            <person name="Wang M."/>
            <person name="Pangilinan J."/>
            <person name="Lipzen A."/>
            <person name="Lesage-Meessen L."/>
            <person name="Navarro D."/>
            <person name="Riley R."/>
            <person name="Grigoriev I.V."/>
            <person name="Zhou S."/>
            <person name="Raouche S."/>
            <person name="Rosso M.N."/>
        </authorList>
    </citation>
    <scope>NUCLEOTIDE SEQUENCE [LARGE SCALE GENOMIC DNA]</scope>
    <source>
        <strain evidence="2 3">BRFM 1820</strain>
    </source>
</reference>
<evidence type="ECO:0000313" key="2">
    <source>
        <dbReference type="EMBL" id="RDX54951.1"/>
    </source>
</evidence>
<accession>A0A371DR08</accession>
<feature type="compositionally biased region" description="Basic residues" evidence="1">
    <location>
        <begin position="47"/>
        <end position="57"/>
    </location>
</feature>
<gene>
    <name evidence="2" type="ORF">OH76DRAFT_852916</name>
</gene>
<feature type="region of interest" description="Disordered" evidence="1">
    <location>
        <begin position="1"/>
        <end position="57"/>
    </location>
</feature>
<evidence type="ECO:0000313" key="3">
    <source>
        <dbReference type="Proteomes" id="UP000256964"/>
    </source>
</evidence>
<name>A0A371DR08_9APHY</name>